<evidence type="ECO:0000313" key="14">
    <source>
        <dbReference type="Proteomes" id="UP000271031"/>
    </source>
</evidence>
<dbReference type="PROSITE" id="PS50111">
    <property type="entry name" value="CHEMOTAXIS_TRANSDUC_2"/>
    <property type="match status" value="1"/>
</dbReference>
<comment type="similarity">
    <text evidence="8">Belongs to the methyl-accepting chemotaxis (MCP) protein family.</text>
</comment>
<dbReference type="GO" id="GO:0005886">
    <property type="term" value="C:plasma membrane"/>
    <property type="evidence" value="ECO:0007669"/>
    <property type="project" value="UniProtKB-SubCell"/>
</dbReference>
<feature type="transmembrane region" description="Helical" evidence="10">
    <location>
        <begin position="312"/>
        <end position="335"/>
    </location>
</feature>
<comment type="subcellular location">
    <subcellularLocation>
        <location evidence="1">Cell membrane</location>
        <topology evidence="1">Multi-pass membrane protein</topology>
    </subcellularLocation>
</comment>
<evidence type="ECO:0000259" key="11">
    <source>
        <dbReference type="PROSITE" id="PS50111"/>
    </source>
</evidence>
<keyword evidence="7 9" id="KW-0807">Transducer</keyword>
<dbReference type="Pfam" id="PF00015">
    <property type="entry name" value="MCPsignal"/>
    <property type="match status" value="1"/>
</dbReference>
<evidence type="ECO:0000256" key="3">
    <source>
        <dbReference type="ARBA" id="ARBA00022500"/>
    </source>
</evidence>
<evidence type="ECO:0000256" key="6">
    <source>
        <dbReference type="ARBA" id="ARBA00023136"/>
    </source>
</evidence>
<dbReference type="Pfam" id="PF00672">
    <property type="entry name" value="HAMP"/>
    <property type="match status" value="1"/>
</dbReference>
<comment type="caution">
    <text evidence="13">The sequence shown here is derived from an EMBL/GenBank/DDBJ whole genome shotgun (WGS) entry which is preliminary data.</text>
</comment>
<dbReference type="SMART" id="SM00283">
    <property type="entry name" value="MA"/>
    <property type="match status" value="1"/>
</dbReference>
<gene>
    <name evidence="13" type="ORF">EDM56_24900</name>
</gene>
<feature type="domain" description="Methyl-accepting transducer" evidence="11">
    <location>
        <begin position="407"/>
        <end position="643"/>
    </location>
</feature>
<accession>A0A3M8D0K7</accession>
<evidence type="ECO:0000256" key="1">
    <source>
        <dbReference type="ARBA" id="ARBA00004651"/>
    </source>
</evidence>
<dbReference type="Gene3D" id="6.10.340.10">
    <property type="match status" value="1"/>
</dbReference>
<dbReference type="SMART" id="SM00304">
    <property type="entry name" value="HAMP"/>
    <property type="match status" value="1"/>
</dbReference>
<evidence type="ECO:0000256" key="8">
    <source>
        <dbReference type="ARBA" id="ARBA00029447"/>
    </source>
</evidence>
<dbReference type="AlphaFoldDB" id="A0A3M8D0K7"/>
<dbReference type="Pfam" id="PF02743">
    <property type="entry name" value="dCache_1"/>
    <property type="match status" value="1"/>
</dbReference>
<evidence type="ECO:0000256" key="5">
    <source>
        <dbReference type="ARBA" id="ARBA00022989"/>
    </source>
</evidence>
<dbReference type="EMBL" id="RHHQ01000022">
    <property type="protein sequence ID" value="RNB81562.1"/>
    <property type="molecule type" value="Genomic_DNA"/>
</dbReference>
<keyword evidence="14" id="KW-1185">Reference proteome</keyword>
<evidence type="ECO:0000256" key="2">
    <source>
        <dbReference type="ARBA" id="ARBA00022475"/>
    </source>
</evidence>
<proteinExistence type="inferred from homology"/>
<dbReference type="GO" id="GO:0007165">
    <property type="term" value="P:signal transduction"/>
    <property type="evidence" value="ECO:0007669"/>
    <property type="project" value="UniProtKB-KW"/>
</dbReference>
<dbReference type="InterPro" id="IPR003660">
    <property type="entry name" value="HAMP_dom"/>
</dbReference>
<feature type="domain" description="HAMP" evidence="12">
    <location>
        <begin position="336"/>
        <end position="388"/>
    </location>
</feature>
<dbReference type="CDD" id="cd06225">
    <property type="entry name" value="HAMP"/>
    <property type="match status" value="1"/>
</dbReference>
<evidence type="ECO:0000256" key="7">
    <source>
        <dbReference type="ARBA" id="ARBA00023224"/>
    </source>
</evidence>
<dbReference type="PROSITE" id="PS50885">
    <property type="entry name" value="HAMP"/>
    <property type="match status" value="1"/>
</dbReference>
<evidence type="ECO:0000259" key="12">
    <source>
        <dbReference type="PROSITE" id="PS50885"/>
    </source>
</evidence>
<protein>
    <submittedName>
        <fullName evidence="13">Methyl-accepting chemotaxis protein</fullName>
    </submittedName>
</protein>
<feature type="transmembrane region" description="Helical" evidence="10">
    <location>
        <begin position="44"/>
        <end position="63"/>
    </location>
</feature>
<evidence type="ECO:0000256" key="10">
    <source>
        <dbReference type="SAM" id="Phobius"/>
    </source>
</evidence>
<sequence>MGGSRVLKKNVSFSKEWFARFKPKRLQKQIKGNRTITGSIAQKMISFGVLLVIIVMVAVQLIAQTLSKQTLINITSEQAIMLAEQHSSNFNDWMEDLTTSVKLTAAKRVMGTNLDPLIMEQFRLLKQEYREILKMYLVDGNTGEEMYSLTAKNHLQFQGKKFFDNAKNTKSVVVSDEEIVKGADKSVIYIAAPIGDSNEDTTRILVVGVSAQQLIKKVETIPFMTNGFAFVVKGDGLVTAHKVKANTNNYNLSEHAEYAEMLAKMKEKKSGSLIYNEGNVRSFAAFTPIPLLGWNLVLTTSLSDIYGEIDQMAWIITLISIPIIALSVWLIWWFAKKIRTSLFAIANDMQRIGSGDFQVQVAVKGDDEIALVGKTMNKMVGELRNLISMVQAQAVQLNLASDELSKHANGNKEAINDVTSNISFISEKVSAQTKDVQSTATTVSEISHAVEQVAVAAESTTLATSRTFDRARDGKSLVGEVITNVRSAVDDVKLTATRMHKLRDRAKEITSIVEMITTIASQTNLLALNAAIEAARAGEAGRGFSVVASEVRKLAEESNEFSSKIAQIARSINDEAMEMSSDMDGIVTSVTAGLSSVESVGASFENIVGDIQSAAEQSEAMSATSEEMAAGNQLVTSSMQRLASVSEDINSSIHGVVETIDEQLTAIARINDSVEQLKHLADELTDSVKKFTI</sequence>
<dbReference type="PANTHER" id="PTHR32089:SF112">
    <property type="entry name" value="LYSOZYME-LIKE PROTEIN-RELATED"/>
    <property type="match status" value="1"/>
</dbReference>
<dbReference type="Gene3D" id="3.30.450.20">
    <property type="entry name" value="PAS domain"/>
    <property type="match status" value="1"/>
</dbReference>
<dbReference type="GO" id="GO:0006935">
    <property type="term" value="P:chemotaxis"/>
    <property type="evidence" value="ECO:0007669"/>
    <property type="project" value="UniProtKB-KW"/>
</dbReference>
<organism evidence="13 14">
    <name type="scientific">Brevibacillus fluminis</name>
    <dbReference type="NCBI Taxonomy" id="511487"/>
    <lineage>
        <taxon>Bacteria</taxon>
        <taxon>Bacillati</taxon>
        <taxon>Bacillota</taxon>
        <taxon>Bacilli</taxon>
        <taxon>Bacillales</taxon>
        <taxon>Paenibacillaceae</taxon>
        <taxon>Brevibacillus</taxon>
    </lineage>
</organism>
<dbReference type="CDD" id="cd11386">
    <property type="entry name" value="MCP_signal"/>
    <property type="match status" value="1"/>
</dbReference>
<evidence type="ECO:0000313" key="13">
    <source>
        <dbReference type="EMBL" id="RNB81562.1"/>
    </source>
</evidence>
<keyword evidence="3" id="KW-0145">Chemotaxis</keyword>
<dbReference type="InterPro" id="IPR033479">
    <property type="entry name" value="dCache_1"/>
</dbReference>
<keyword evidence="4 10" id="KW-0812">Transmembrane</keyword>
<dbReference type="InterPro" id="IPR004089">
    <property type="entry name" value="MCPsignal_dom"/>
</dbReference>
<keyword evidence="6 10" id="KW-0472">Membrane</keyword>
<dbReference type="PANTHER" id="PTHR32089">
    <property type="entry name" value="METHYL-ACCEPTING CHEMOTAXIS PROTEIN MCPB"/>
    <property type="match status" value="1"/>
</dbReference>
<reference evidence="13 14" key="1">
    <citation type="submission" date="2018-10" db="EMBL/GenBank/DDBJ databases">
        <title>Phylogenomics of Brevibacillus.</title>
        <authorList>
            <person name="Dunlap C."/>
        </authorList>
    </citation>
    <scope>NUCLEOTIDE SEQUENCE [LARGE SCALE GENOMIC DNA]</scope>
    <source>
        <strain evidence="13 14">JCM 15716</strain>
    </source>
</reference>
<keyword evidence="2" id="KW-1003">Cell membrane</keyword>
<name>A0A3M8D0K7_9BACL</name>
<evidence type="ECO:0000256" key="9">
    <source>
        <dbReference type="PROSITE-ProRule" id="PRU00284"/>
    </source>
</evidence>
<dbReference type="SUPFAM" id="SSF58104">
    <property type="entry name" value="Methyl-accepting chemotaxis protein (MCP) signaling domain"/>
    <property type="match status" value="1"/>
</dbReference>
<keyword evidence="5 10" id="KW-1133">Transmembrane helix</keyword>
<dbReference type="Gene3D" id="1.10.287.950">
    <property type="entry name" value="Methyl-accepting chemotaxis protein"/>
    <property type="match status" value="1"/>
</dbReference>
<evidence type="ECO:0000256" key="4">
    <source>
        <dbReference type="ARBA" id="ARBA00022692"/>
    </source>
</evidence>
<dbReference type="Proteomes" id="UP000271031">
    <property type="component" value="Unassembled WGS sequence"/>
</dbReference>
<dbReference type="CDD" id="cd12912">
    <property type="entry name" value="PDC2_MCP_like"/>
    <property type="match status" value="1"/>
</dbReference>